<evidence type="ECO:0000313" key="2">
    <source>
        <dbReference type="EMBL" id="GMF21249.1"/>
    </source>
</evidence>
<proteinExistence type="predicted"/>
<accession>A0A9W6TXM9</accession>
<feature type="compositionally biased region" description="Low complexity" evidence="1">
    <location>
        <begin position="55"/>
        <end position="68"/>
    </location>
</feature>
<keyword evidence="3" id="KW-1185">Reference proteome</keyword>
<feature type="region of interest" description="Disordered" evidence="1">
    <location>
        <begin position="32"/>
        <end position="80"/>
    </location>
</feature>
<evidence type="ECO:0000313" key="3">
    <source>
        <dbReference type="Proteomes" id="UP001165121"/>
    </source>
</evidence>
<organism evidence="2 3">
    <name type="scientific">Phytophthora fragariaefolia</name>
    <dbReference type="NCBI Taxonomy" id="1490495"/>
    <lineage>
        <taxon>Eukaryota</taxon>
        <taxon>Sar</taxon>
        <taxon>Stramenopiles</taxon>
        <taxon>Oomycota</taxon>
        <taxon>Peronosporomycetes</taxon>
        <taxon>Peronosporales</taxon>
        <taxon>Peronosporaceae</taxon>
        <taxon>Phytophthora</taxon>
    </lineage>
</organism>
<evidence type="ECO:0000256" key="1">
    <source>
        <dbReference type="SAM" id="MobiDB-lite"/>
    </source>
</evidence>
<reference evidence="2" key="1">
    <citation type="submission" date="2023-04" db="EMBL/GenBank/DDBJ databases">
        <title>Phytophthora fragariaefolia NBRC 109709.</title>
        <authorList>
            <person name="Ichikawa N."/>
            <person name="Sato H."/>
            <person name="Tonouchi N."/>
        </authorList>
    </citation>
    <scope>NUCLEOTIDE SEQUENCE</scope>
    <source>
        <strain evidence="2">NBRC 109709</strain>
    </source>
</reference>
<sequence length="80" mass="9198">MKFEVEYMGDRPDDRTNRLWINQKDYEQLWKEDRLRASSDNPRADESPEQYDECTAATAAGSAPITATGWGQPTRIEDDS</sequence>
<feature type="compositionally biased region" description="Basic and acidic residues" evidence="1">
    <location>
        <begin position="32"/>
        <end position="46"/>
    </location>
</feature>
<dbReference type="EMBL" id="BSXT01000222">
    <property type="protein sequence ID" value="GMF21249.1"/>
    <property type="molecule type" value="Genomic_DNA"/>
</dbReference>
<dbReference type="AlphaFoldDB" id="A0A9W6TXM9"/>
<protein>
    <submittedName>
        <fullName evidence="2">Unnamed protein product</fullName>
    </submittedName>
</protein>
<dbReference type="OrthoDB" id="145815at2759"/>
<gene>
    <name evidence="2" type="ORF">Pfra01_000277100</name>
</gene>
<comment type="caution">
    <text evidence="2">The sequence shown here is derived from an EMBL/GenBank/DDBJ whole genome shotgun (WGS) entry which is preliminary data.</text>
</comment>
<dbReference type="Proteomes" id="UP001165121">
    <property type="component" value="Unassembled WGS sequence"/>
</dbReference>
<name>A0A9W6TXM9_9STRA</name>